<evidence type="ECO:0000256" key="8">
    <source>
        <dbReference type="ARBA" id="ARBA00038436"/>
    </source>
</evidence>
<evidence type="ECO:0000256" key="4">
    <source>
        <dbReference type="ARBA" id="ARBA00022519"/>
    </source>
</evidence>
<dbReference type="InterPro" id="IPR007387">
    <property type="entry name" value="TRAP_DctQ"/>
</dbReference>
<keyword evidence="3" id="KW-1003">Cell membrane</keyword>
<feature type="transmembrane region" description="Helical" evidence="9">
    <location>
        <begin position="62"/>
        <end position="79"/>
    </location>
</feature>
<sequence length="175" mass="19262">MTPHNNQDHKLNDGKSAKFHALLDTLLEPALVLMLLSLVLVVLWQVFSRYVLQSPSTVTDELARFLLIWLTLLGAAWVVGQRGHLAIDLLSEKLSIKRAVLLQGFLVLLMAAFALGVLVVGGLRLVDVTLTLAQRSTVLEVPMGYIYLALPISGVFMLGYCACAFVRAASYLKER</sequence>
<evidence type="ECO:0000313" key="11">
    <source>
        <dbReference type="EMBL" id="MFC4700644.1"/>
    </source>
</evidence>
<keyword evidence="12" id="KW-1185">Reference proteome</keyword>
<evidence type="ECO:0000313" key="12">
    <source>
        <dbReference type="Proteomes" id="UP001595897"/>
    </source>
</evidence>
<keyword evidence="7 9" id="KW-0472">Membrane</keyword>
<keyword evidence="5 9" id="KW-0812">Transmembrane</keyword>
<comment type="similarity">
    <text evidence="8 9">Belongs to the TRAP transporter small permease family.</text>
</comment>
<feature type="domain" description="Tripartite ATP-independent periplasmic transporters DctQ component" evidence="10">
    <location>
        <begin position="38"/>
        <end position="169"/>
    </location>
</feature>
<protein>
    <recommendedName>
        <fullName evidence="9">TRAP transporter small permease protein</fullName>
    </recommendedName>
</protein>
<dbReference type="PANTHER" id="PTHR35011:SF2">
    <property type="entry name" value="2,3-DIKETO-L-GULONATE TRAP TRANSPORTER SMALL PERMEASE PROTEIN YIAM"/>
    <property type="match status" value="1"/>
</dbReference>
<keyword evidence="4 9" id="KW-0997">Cell inner membrane</keyword>
<evidence type="ECO:0000256" key="5">
    <source>
        <dbReference type="ARBA" id="ARBA00022692"/>
    </source>
</evidence>
<evidence type="ECO:0000259" key="10">
    <source>
        <dbReference type="Pfam" id="PF04290"/>
    </source>
</evidence>
<dbReference type="RefSeq" id="WP_382408378.1">
    <property type="nucleotide sequence ID" value="NZ_JBHSGU010000003.1"/>
</dbReference>
<feature type="transmembrane region" description="Helical" evidence="9">
    <location>
        <begin position="21"/>
        <end position="47"/>
    </location>
</feature>
<keyword evidence="6 9" id="KW-1133">Transmembrane helix</keyword>
<reference evidence="12" key="1">
    <citation type="journal article" date="2019" name="Int. J. Syst. Evol. Microbiol.">
        <title>The Global Catalogue of Microorganisms (GCM) 10K type strain sequencing project: providing services to taxonomists for standard genome sequencing and annotation.</title>
        <authorList>
            <consortium name="The Broad Institute Genomics Platform"/>
            <consortium name="The Broad Institute Genome Sequencing Center for Infectious Disease"/>
            <person name="Wu L."/>
            <person name="Ma J."/>
        </authorList>
    </citation>
    <scope>NUCLEOTIDE SEQUENCE [LARGE SCALE GENOMIC DNA]</scope>
    <source>
        <strain evidence="12">KACC 12507</strain>
    </source>
</reference>
<feature type="transmembrane region" description="Helical" evidence="9">
    <location>
        <begin position="145"/>
        <end position="166"/>
    </location>
</feature>
<dbReference type="EMBL" id="JBHSGU010000003">
    <property type="protein sequence ID" value="MFC4700644.1"/>
    <property type="molecule type" value="Genomic_DNA"/>
</dbReference>
<comment type="caution">
    <text evidence="11">The sequence shown here is derived from an EMBL/GenBank/DDBJ whole genome shotgun (WGS) entry which is preliminary data.</text>
</comment>
<accession>A0ABV9LWW6</accession>
<name>A0ABV9LWW6_9ALTE</name>
<evidence type="ECO:0000256" key="9">
    <source>
        <dbReference type="RuleBase" id="RU369079"/>
    </source>
</evidence>
<evidence type="ECO:0000256" key="7">
    <source>
        <dbReference type="ARBA" id="ARBA00023136"/>
    </source>
</evidence>
<dbReference type="Pfam" id="PF04290">
    <property type="entry name" value="DctQ"/>
    <property type="match status" value="1"/>
</dbReference>
<comment type="subcellular location">
    <subcellularLocation>
        <location evidence="1 9">Cell inner membrane</location>
        <topology evidence="1 9">Multi-pass membrane protein</topology>
    </subcellularLocation>
</comment>
<evidence type="ECO:0000256" key="6">
    <source>
        <dbReference type="ARBA" id="ARBA00022989"/>
    </source>
</evidence>
<gene>
    <name evidence="11" type="ORF">ACFO4O_10770</name>
</gene>
<comment type="function">
    <text evidence="9">Part of the tripartite ATP-independent periplasmic (TRAP) transport system.</text>
</comment>
<dbReference type="InterPro" id="IPR055348">
    <property type="entry name" value="DctQ"/>
</dbReference>
<proteinExistence type="inferred from homology"/>
<keyword evidence="2 9" id="KW-0813">Transport</keyword>
<evidence type="ECO:0000256" key="3">
    <source>
        <dbReference type="ARBA" id="ARBA00022475"/>
    </source>
</evidence>
<feature type="transmembrane region" description="Helical" evidence="9">
    <location>
        <begin position="100"/>
        <end position="125"/>
    </location>
</feature>
<evidence type="ECO:0000256" key="2">
    <source>
        <dbReference type="ARBA" id="ARBA00022448"/>
    </source>
</evidence>
<organism evidence="11 12">
    <name type="scientific">Glaciecola siphonariae</name>
    <dbReference type="NCBI Taxonomy" id="521012"/>
    <lineage>
        <taxon>Bacteria</taxon>
        <taxon>Pseudomonadati</taxon>
        <taxon>Pseudomonadota</taxon>
        <taxon>Gammaproteobacteria</taxon>
        <taxon>Alteromonadales</taxon>
        <taxon>Alteromonadaceae</taxon>
        <taxon>Glaciecola</taxon>
    </lineage>
</organism>
<dbReference type="PANTHER" id="PTHR35011">
    <property type="entry name" value="2,3-DIKETO-L-GULONATE TRAP TRANSPORTER SMALL PERMEASE PROTEIN YIAM"/>
    <property type="match status" value="1"/>
</dbReference>
<comment type="subunit">
    <text evidence="9">The complex comprises the extracytoplasmic solute receptor protein and the two transmembrane proteins.</text>
</comment>
<evidence type="ECO:0000256" key="1">
    <source>
        <dbReference type="ARBA" id="ARBA00004429"/>
    </source>
</evidence>
<dbReference type="Proteomes" id="UP001595897">
    <property type="component" value="Unassembled WGS sequence"/>
</dbReference>